<dbReference type="Pfam" id="PF13440">
    <property type="entry name" value="Polysacc_synt_3"/>
    <property type="match status" value="1"/>
</dbReference>
<dbReference type="PANTHER" id="PTHR30250:SF10">
    <property type="entry name" value="LIPOPOLYSACCHARIDE BIOSYNTHESIS PROTEIN WZXC"/>
    <property type="match status" value="1"/>
</dbReference>
<evidence type="ECO:0000256" key="7">
    <source>
        <dbReference type="SAM" id="Phobius"/>
    </source>
</evidence>
<evidence type="ECO:0008006" key="10">
    <source>
        <dbReference type="Google" id="ProtNLM"/>
    </source>
</evidence>
<dbReference type="EMBL" id="SWCO01000005">
    <property type="protein sequence ID" value="TKB03492.1"/>
    <property type="molecule type" value="Genomic_DNA"/>
</dbReference>
<dbReference type="OrthoDB" id="8538786at2"/>
<feature type="transmembrane region" description="Helical" evidence="7">
    <location>
        <begin position="111"/>
        <end position="132"/>
    </location>
</feature>
<name>A0A4U0ZMR6_9ALTE</name>
<organism evidence="8 9">
    <name type="scientific">Alteromonas portus</name>
    <dbReference type="NCBI Taxonomy" id="2565549"/>
    <lineage>
        <taxon>Bacteria</taxon>
        <taxon>Pseudomonadati</taxon>
        <taxon>Pseudomonadota</taxon>
        <taxon>Gammaproteobacteria</taxon>
        <taxon>Alteromonadales</taxon>
        <taxon>Alteromonadaceae</taxon>
        <taxon>Alteromonas/Salinimonas group</taxon>
        <taxon>Alteromonas</taxon>
    </lineage>
</organism>
<feature type="transmembrane region" description="Helical" evidence="7">
    <location>
        <begin position="285"/>
        <end position="304"/>
    </location>
</feature>
<feature type="transmembrane region" description="Helical" evidence="7">
    <location>
        <begin position="378"/>
        <end position="399"/>
    </location>
</feature>
<feature type="transmembrane region" description="Helical" evidence="7">
    <location>
        <begin position="169"/>
        <end position="188"/>
    </location>
</feature>
<feature type="transmembrane region" description="Helical" evidence="7">
    <location>
        <begin position="411"/>
        <end position="431"/>
    </location>
</feature>
<evidence type="ECO:0000256" key="2">
    <source>
        <dbReference type="ARBA" id="ARBA00007430"/>
    </source>
</evidence>
<feature type="transmembrane region" description="Helical" evidence="7">
    <location>
        <begin position="353"/>
        <end position="372"/>
    </location>
</feature>
<evidence type="ECO:0000313" key="9">
    <source>
        <dbReference type="Proteomes" id="UP000305471"/>
    </source>
</evidence>
<feature type="transmembrane region" description="Helical" evidence="7">
    <location>
        <begin position="83"/>
        <end position="105"/>
    </location>
</feature>
<keyword evidence="3" id="KW-1003">Cell membrane</keyword>
<evidence type="ECO:0000256" key="5">
    <source>
        <dbReference type="ARBA" id="ARBA00022989"/>
    </source>
</evidence>
<evidence type="ECO:0000313" key="8">
    <source>
        <dbReference type="EMBL" id="TKB03492.1"/>
    </source>
</evidence>
<feature type="transmembrane region" description="Helical" evidence="7">
    <location>
        <begin position="12"/>
        <end position="33"/>
    </location>
</feature>
<keyword evidence="6 7" id="KW-0472">Membrane</keyword>
<evidence type="ECO:0000256" key="4">
    <source>
        <dbReference type="ARBA" id="ARBA00022692"/>
    </source>
</evidence>
<dbReference type="AlphaFoldDB" id="A0A4U0ZMR6"/>
<feature type="transmembrane region" description="Helical" evidence="7">
    <location>
        <begin position="144"/>
        <end position="163"/>
    </location>
</feature>
<reference evidence="8 9" key="1">
    <citation type="submission" date="2019-04" db="EMBL/GenBank/DDBJ databases">
        <title>Alteromonas portus sp. nov., an alginate lyase-excreting marine bacterium.</title>
        <authorList>
            <person name="Huang H."/>
            <person name="Mo K."/>
            <person name="Bao S."/>
        </authorList>
    </citation>
    <scope>NUCLEOTIDE SEQUENCE [LARGE SCALE GENOMIC DNA]</scope>
    <source>
        <strain evidence="8 9">HB161718</strain>
    </source>
</reference>
<keyword evidence="5 7" id="KW-1133">Transmembrane helix</keyword>
<evidence type="ECO:0000256" key="3">
    <source>
        <dbReference type="ARBA" id="ARBA00022475"/>
    </source>
</evidence>
<dbReference type="GO" id="GO:0005886">
    <property type="term" value="C:plasma membrane"/>
    <property type="evidence" value="ECO:0007669"/>
    <property type="project" value="UniProtKB-SubCell"/>
</dbReference>
<dbReference type="PANTHER" id="PTHR30250">
    <property type="entry name" value="PST FAMILY PREDICTED COLANIC ACID TRANSPORTER"/>
    <property type="match status" value="1"/>
</dbReference>
<comment type="caution">
    <text evidence="8">The sequence shown here is derived from an EMBL/GenBank/DDBJ whole genome shotgun (WGS) entry which is preliminary data.</text>
</comment>
<dbReference type="Proteomes" id="UP000305471">
    <property type="component" value="Unassembled WGS sequence"/>
</dbReference>
<proteinExistence type="inferred from homology"/>
<protein>
    <recommendedName>
        <fullName evidence="10">Lipopolysaccharide biosynthesis protein</fullName>
    </recommendedName>
</protein>
<dbReference type="RefSeq" id="WP_136782183.1">
    <property type="nucleotide sequence ID" value="NZ_SWCO01000005.1"/>
</dbReference>
<evidence type="ECO:0000256" key="6">
    <source>
        <dbReference type="ARBA" id="ARBA00023136"/>
    </source>
</evidence>
<keyword evidence="9" id="KW-1185">Reference proteome</keyword>
<dbReference type="InterPro" id="IPR050833">
    <property type="entry name" value="Poly_Biosynth_Transport"/>
</dbReference>
<keyword evidence="4 7" id="KW-0812">Transmembrane</keyword>
<accession>A0A4U0ZMR6</accession>
<feature type="transmembrane region" description="Helical" evidence="7">
    <location>
        <begin position="39"/>
        <end position="62"/>
    </location>
</feature>
<feature type="transmembrane region" description="Helical" evidence="7">
    <location>
        <begin position="324"/>
        <end position="346"/>
    </location>
</feature>
<comment type="similarity">
    <text evidence="2">Belongs to the polysaccharide synthase family.</text>
</comment>
<sequence>MSIQKKLTVAYLWNLLGKWGVRFIGIGSTLVLVRLLDPSAFGLVALATICIGFFETLTDIGINRYLISQTQLDKQAMDSSWTVALLLKIALIFLIIALSGFLADFMNAPEIQLIIVVVACSGIFSALNNIGLVQFEKELDFKRVSALLLSAKLVSTAVMLVFAFWLQNYWALVAGGVCNALVYCIGSYQISSYRPELNFNIAKGQLRFSGKIMVRAVLGYTRNKLDTFLVGRLFDNSAVGKYSIGLEFAVLPLAEVITPASTAMFPALAGYKNNKQELFDKTYKYFGLVYGFVMPCVVGIWFVAPQFCDVILGPKWADTAPVMAALSVMMLPYPLTAITNNLFDYLNKTQYSLFSDSMGIALLVGAFCFFTFSELSDFAWARGVVALIAFLCILIFTRLTIGLSIKKMSSVLLLPSLAASVMWSCLEYGYHFTELSLLALIGNITIGAVAYSMALSILLKIFAKFDPTWEFWWIKLKTLPVKLYTELSKNRA</sequence>
<gene>
    <name evidence="8" type="ORF">E5672_10670</name>
</gene>
<feature type="transmembrane region" description="Helical" evidence="7">
    <location>
        <begin position="437"/>
        <end position="459"/>
    </location>
</feature>
<evidence type="ECO:0000256" key="1">
    <source>
        <dbReference type="ARBA" id="ARBA00004651"/>
    </source>
</evidence>
<comment type="subcellular location">
    <subcellularLocation>
        <location evidence="1">Cell membrane</location>
        <topology evidence="1">Multi-pass membrane protein</topology>
    </subcellularLocation>
</comment>